<dbReference type="UniPathway" id="UPA00138"/>
<dbReference type="KEGG" id="minf:MESINF_2165"/>
<name>A0A7Z7LGM9_9BACT</name>
<comment type="pathway">
    <text evidence="8">Carbohydrate biosynthesis; gluconeogenesis.</text>
</comment>
<dbReference type="UniPathway" id="UPA00109">
    <property type="reaction ID" value="UER00181"/>
</dbReference>
<dbReference type="PROSITE" id="PS00765">
    <property type="entry name" value="P_GLUCOSE_ISOMERASE_1"/>
    <property type="match status" value="1"/>
</dbReference>
<dbReference type="PANTHER" id="PTHR11469">
    <property type="entry name" value="GLUCOSE-6-PHOSPHATE ISOMERASE"/>
    <property type="match status" value="1"/>
</dbReference>
<organism evidence="10 11">
    <name type="scientific">Mesotoga infera</name>
    <dbReference type="NCBI Taxonomy" id="1236046"/>
    <lineage>
        <taxon>Bacteria</taxon>
        <taxon>Thermotogati</taxon>
        <taxon>Thermotogota</taxon>
        <taxon>Thermotogae</taxon>
        <taxon>Kosmotogales</taxon>
        <taxon>Kosmotogaceae</taxon>
        <taxon>Mesotoga</taxon>
    </lineage>
</organism>
<keyword evidence="4 8" id="KW-0963">Cytoplasm</keyword>
<evidence type="ECO:0000256" key="6">
    <source>
        <dbReference type="ARBA" id="ARBA00023235"/>
    </source>
</evidence>
<dbReference type="AlphaFoldDB" id="A0A7Z7LGM9"/>
<dbReference type="Proteomes" id="UP000250796">
    <property type="component" value="Chromosome MESINF"/>
</dbReference>
<evidence type="ECO:0000313" key="10">
    <source>
        <dbReference type="EMBL" id="SSC13605.1"/>
    </source>
</evidence>
<gene>
    <name evidence="8 10" type="primary">pgi</name>
    <name evidence="10" type="ORF">MESINF_2165</name>
</gene>
<protein>
    <recommendedName>
        <fullName evidence="8">Glucose-6-phosphate isomerase</fullName>
        <shortName evidence="8">GPI</shortName>
        <ecNumber evidence="8">5.3.1.9</ecNumber>
    </recommendedName>
    <alternativeName>
        <fullName evidence="8">Phosphoglucose isomerase</fullName>
        <shortName evidence="8">PGI</shortName>
    </alternativeName>
    <alternativeName>
        <fullName evidence="8">Phosphohexose isomerase</fullName>
        <shortName evidence="8">PHI</shortName>
    </alternativeName>
</protein>
<keyword evidence="6 8" id="KW-0413">Isomerase</keyword>
<feature type="active site" evidence="8">
    <location>
        <position position="425"/>
    </location>
</feature>
<evidence type="ECO:0000256" key="1">
    <source>
        <dbReference type="ARBA" id="ARBA00004926"/>
    </source>
</evidence>
<evidence type="ECO:0000256" key="4">
    <source>
        <dbReference type="ARBA" id="ARBA00022490"/>
    </source>
</evidence>
<comment type="catalytic activity">
    <reaction evidence="7 8 9">
        <text>alpha-D-glucose 6-phosphate = beta-D-fructose 6-phosphate</text>
        <dbReference type="Rhea" id="RHEA:11816"/>
        <dbReference type="ChEBI" id="CHEBI:57634"/>
        <dbReference type="ChEBI" id="CHEBI:58225"/>
        <dbReference type="EC" id="5.3.1.9"/>
    </reaction>
</comment>
<comment type="subcellular location">
    <subcellularLocation>
        <location evidence="8">Cytoplasm</location>
    </subcellularLocation>
</comment>
<dbReference type="InterPro" id="IPR035476">
    <property type="entry name" value="SIS_PGI_1"/>
</dbReference>
<sequence length="454" mass="51127">MLKYDFSFAFKETLESGLSFDELLEMGKNTSTILERINSPEPGFLRILSNDSILDEVKTLEDWLENFENFVVIGIGGSALGNQALHSSLNPLNWNNLSREKRMKKARIFVLDNVDPDMVSSILGELDLKTTVFNVISKSGMTAECMSNYLIARGLLDKLGLPASEHFIFTTDSEKGVLREIADREKIRTLTIPDDVGGRFSVLTPVGLLSALAEGIDIYGLYEGARFGRERYLRDNVKSNPALVNALIHYAYMKKGYNISVMMPYSNRLYTLADWYRQLWAESLGKKFDLNGRIVHTGQTPIKALGAIDQHSQVQLYNEGPKDKVITFIKLEDFGNQLTVPFIHSDVEALSYLNGVELAELLNAELRGTSIALASNGIPNLTITFPQIDAFHVGEFIVSYEIQTAIAGTLLRINPYDQPGVELGKKLTYAFMGRRGYEEIRDRYEEKTSWRFEL</sequence>
<dbReference type="RefSeq" id="WP_169699736.1">
    <property type="nucleotide sequence ID" value="NZ_LS974202.1"/>
</dbReference>
<dbReference type="GO" id="GO:0005829">
    <property type="term" value="C:cytosol"/>
    <property type="evidence" value="ECO:0007669"/>
    <property type="project" value="TreeGrafter"/>
</dbReference>
<evidence type="ECO:0000256" key="2">
    <source>
        <dbReference type="ARBA" id="ARBA00006604"/>
    </source>
</evidence>
<evidence type="ECO:0000313" key="11">
    <source>
        <dbReference type="Proteomes" id="UP000250796"/>
    </source>
</evidence>
<dbReference type="HAMAP" id="MF_00473">
    <property type="entry name" value="G6P_isomerase"/>
    <property type="match status" value="1"/>
</dbReference>
<comment type="similarity">
    <text evidence="2 8 9">Belongs to the GPI family.</text>
</comment>
<dbReference type="CDD" id="cd05015">
    <property type="entry name" value="SIS_PGI_1"/>
    <property type="match status" value="1"/>
</dbReference>
<keyword evidence="5 8" id="KW-0324">Glycolysis</keyword>
<dbReference type="GO" id="GO:0097367">
    <property type="term" value="F:carbohydrate derivative binding"/>
    <property type="evidence" value="ECO:0007669"/>
    <property type="project" value="InterPro"/>
</dbReference>
<evidence type="ECO:0000256" key="7">
    <source>
        <dbReference type="ARBA" id="ARBA00029321"/>
    </source>
</evidence>
<dbReference type="InterPro" id="IPR018189">
    <property type="entry name" value="Phosphoglucose_isomerase_CS"/>
</dbReference>
<evidence type="ECO:0000256" key="3">
    <source>
        <dbReference type="ARBA" id="ARBA00022432"/>
    </source>
</evidence>
<dbReference type="FunFam" id="3.40.50.10490:FF:000016">
    <property type="entry name" value="Glucose-6-phosphate isomerase"/>
    <property type="match status" value="1"/>
</dbReference>
<dbReference type="EC" id="5.3.1.9" evidence="8"/>
<keyword evidence="11" id="KW-1185">Reference proteome</keyword>
<dbReference type="PROSITE" id="PS00174">
    <property type="entry name" value="P_GLUCOSE_ISOMERASE_2"/>
    <property type="match status" value="1"/>
</dbReference>
<dbReference type="GO" id="GO:0006096">
    <property type="term" value="P:glycolytic process"/>
    <property type="evidence" value="ECO:0007669"/>
    <property type="project" value="UniProtKB-UniRule"/>
</dbReference>
<dbReference type="InterPro" id="IPR046348">
    <property type="entry name" value="SIS_dom_sf"/>
</dbReference>
<evidence type="ECO:0000256" key="5">
    <source>
        <dbReference type="ARBA" id="ARBA00023152"/>
    </source>
</evidence>
<dbReference type="GO" id="GO:0006094">
    <property type="term" value="P:gluconeogenesis"/>
    <property type="evidence" value="ECO:0007669"/>
    <property type="project" value="UniProtKB-UniRule"/>
</dbReference>
<proteinExistence type="inferred from homology"/>
<comment type="pathway">
    <text evidence="1 8 9">Carbohydrate degradation; glycolysis; D-glyceraldehyde 3-phosphate and glycerone phosphate from D-glucose: step 2/4.</text>
</comment>
<dbReference type="SUPFAM" id="SSF53697">
    <property type="entry name" value="SIS domain"/>
    <property type="match status" value="1"/>
</dbReference>
<dbReference type="CDD" id="cd05016">
    <property type="entry name" value="SIS_PGI_2"/>
    <property type="match status" value="1"/>
</dbReference>
<evidence type="ECO:0000256" key="9">
    <source>
        <dbReference type="RuleBase" id="RU000612"/>
    </source>
</evidence>
<dbReference type="InterPro" id="IPR035482">
    <property type="entry name" value="SIS_PGI_2"/>
</dbReference>
<dbReference type="Gene3D" id="3.40.50.10490">
    <property type="entry name" value="Glucose-6-phosphate isomerase like protein, domain 1"/>
    <property type="match status" value="2"/>
</dbReference>
<reference evidence="10 11" key="1">
    <citation type="submission" date="2017-01" db="EMBL/GenBank/DDBJ databases">
        <authorList>
            <person name="Erauso G."/>
        </authorList>
    </citation>
    <scope>NUCLEOTIDE SEQUENCE [LARGE SCALE GENOMIC DNA]</scope>
    <source>
        <strain evidence="10">MESINF1</strain>
    </source>
</reference>
<accession>A0A7Z7LGM9</accession>
<evidence type="ECO:0000256" key="8">
    <source>
        <dbReference type="HAMAP-Rule" id="MF_00473"/>
    </source>
</evidence>
<dbReference type="EMBL" id="LS974202">
    <property type="protein sequence ID" value="SSC13605.1"/>
    <property type="molecule type" value="Genomic_DNA"/>
</dbReference>
<feature type="active site" description="Proton donor" evidence="8">
    <location>
        <position position="282"/>
    </location>
</feature>
<dbReference type="GO" id="GO:0048029">
    <property type="term" value="F:monosaccharide binding"/>
    <property type="evidence" value="ECO:0007669"/>
    <property type="project" value="TreeGrafter"/>
</dbReference>
<feature type="active site" evidence="8">
    <location>
        <position position="311"/>
    </location>
</feature>
<dbReference type="Pfam" id="PF00342">
    <property type="entry name" value="PGI"/>
    <property type="match status" value="1"/>
</dbReference>
<dbReference type="PANTHER" id="PTHR11469:SF1">
    <property type="entry name" value="GLUCOSE-6-PHOSPHATE ISOMERASE"/>
    <property type="match status" value="1"/>
</dbReference>
<keyword evidence="3 8" id="KW-0312">Gluconeogenesis</keyword>
<dbReference type="PROSITE" id="PS51463">
    <property type="entry name" value="P_GLUCOSE_ISOMERASE_3"/>
    <property type="match status" value="1"/>
</dbReference>
<comment type="function">
    <text evidence="8">Catalyzes the reversible isomerization of glucose-6-phosphate to fructose-6-phosphate.</text>
</comment>
<dbReference type="PRINTS" id="PR00662">
    <property type="entry name" value="G6PISOMERASE"/>
</dbReference>
<dbReference type="InterPro" id="IPR001672">
    <property type="entry name" value="G6P_Isomerase"/>
</dbReference>
<dbReference type="FunFam" id="3.40.50.10490:FF:000071">
    <property type="entry name" value="Glucose-6-phosphate isomerase"/>
    <property type="match status" value="1"/>
</dbReference>
<dbReference type="GO" id="GO:0051156">
    <property type="term" value="P:glucose 6-phosphate metabolic process"/>
    <property type="evidence" value="ECO:0007669"/>
    <property type="project" value="TreeGrafter"/>
</dbReference>
<dbReference type="GO" id="GO:0004347">
    <property type="term" value="F:glucose-6-phosphate isomerase activity"/>
    <property type="evidence" value="ECO:0007669"/>
    <property type="project" value="UniProtKB-UniRule"/>
</dbReference>